<dbReference type="Proteomes" id="UP000510888">
    <property type="component" value="Chromosome 2"/>
</dbReference>
<gene>
    <name evidence="2" type="ORF">PPGU16_46840</name>
</gene>
<dbReference type="KEGG" id="plad:PPGU16_46840"/>
<evidence type="ECO:0000313" key="3">
    <source>
        <dbReference type="Proteomes" id="UP000510888"/>
    </source>
</evidence>
<proteinExistence type="predicted"/>
<feature type="chain" id="PRO_5029441318" description="Lysozyme inhibitor LprI N-terminal domain-containing protein" evidence="1">
    <location>
        <begin position="23"/>
        <end position="132"/>
    </location>
</feature>
<protein>
    <recommendedName>
        <fullName evidence="4">Lysozyme inhibitor LprI N-terminal domain-containing protein</fullName>
    </recommendedName>
</protein>
<accession>A0A7I8BS55</accession>
<evidence type="ECO:0000313" key="2">
    <source>
        <dbReference type="EMBL" id="BCF91617.1"/>
    </source>
</evidence>
<reference evidence="2 3" key="1">
    <citation type="journal article" date="2020" name="Genes (Basel)">
        <title>Genomic Comparison of Insect Gut Symbionts from Divergent Burkholderia Subclades.</title>
        <authorList>
            <person name="Takeshita K."/>
            <person name="Kikuchi Y."/>
        </authorList>
    </citation>
    <scope>NUCLEOTIDE SEQUENCE [LARGE SCALE GENOMIC DNA]</scope>
    <source>
        <strain evidence="2 3">PGU16</strain>
    </source>
</reference>
<keyword evidence="3" id="KW-1185">Reference proteome</keyword>
<keyword evidence="1" id="KW-0732">Signal</keyword>
<feature type="signal peptide" evidence="1">
    <location>
        <begin position="1"/>
        <end position="22"/>
    </location>
</feature>
<evidence type="ECO:0008006" key="4">
    <source>
        <dbReference type="Google" id="ProtNLM"/>
    </source>
</evidence>
<dbReference type="AlphaFoldDB" id="A0A7I8BS55"/>
<name>A0A7I8BS55_9BURK</name>
<organism evidence="2 3">
    <name type="scientific">Paraburkholderia largidicola</name>
    <dbReference type="NCBI Taxonomy" id="3014751"/>
    <lineage>
        <taxon>Bacteria</taxon>
        <taxon>Pseudomonadati</taxon>
        <taxon>Pseudomonadota</taxon>
        <taxon>Betaproteobacteria</taxon>
        <taxon>Burkholderiales</taxon>
        <taxon>Burkholderiaceae</taxon>
        <taxon>Paraburkholderia</taxon>
    </lineage>
</organism>
<dbReference type="EMBL" id="AP023175">
    <property type="protein sequence ID" value="BCF91617.1"/>
    <property type="molecule type" value="Genomic_DNA"/>
</dbReference>
<evidence type="ECO:0000256" key="1">
    <source>
        <dbReference type="SAM" id="SignalP"/>
    </source>
</evidence>
<sequence length="132" mass="14373">MPLTRRLGLVFLLLPLSLSASASTSPECLKHLGGTGFDVNCYGGLTTDIKADSERIYRQLADSMPRGNANRQLLDEYMSAQTAAEKFCTLEKKAGTGWMPSPSPNAYNMWDGIYAEVSMKHASSRMPGYAAC</sequence>